<keyword evidence="6" id="KW-0012">Acyltransferase</keyword>
<dbReference type="GO" id="GO:0004315">
    <property type="term" value="F:3-oxoacyl-[acyl-carrier-protein] synthase activity"/>
    <property type="evidence" value="ECO:0007669"/>
    <property type="project" value="InterPro"/>
</dbReference>
<name>A0A2J6TUN5_9HELO</name>
<dbReference type="GO" id="GO:0044550">
    <property type="term" value="P:secondary metabolite biosynthetic process"/>
    <property type="evidence" value="ECO:0007669"/>
    <property type="project" value="TreeGrafter"/>
</dbReference>
<dbReference type="InParanoid" id="A0A2J6TUN5"/>
<feature type="domain" description="PKS/mFAS DH" evidence="10">
    <location>
        <begin position="903"/>
        <end position="1186"/>
    </location>
</feature>
<dbReference type="CDD" id="cd05195">
    <property type="entry name" value="enoyl_red"/>
    <property type="match status" value="1"/>
</dbReference>
<dbReference type="CDD" id="cd00833">
    <property type="entry name" value="PKS"/>
    <property type="match status" value="1"/>
</dbReference>
<keyword evidence="5" id="KW-0511">Multifunctional enzyme</keyword>
<dbReference type="InterPro" id="IPR016035">
    <property type="entry name" value="Acyl_Trfase/lysoPLipase"/>
</dbReference>
<feature type="domain" description="Carrier" evidence="8">
    <location>
        <begin position="2396"/>
        <end position="2473"/>
    </location>
</feature>
<dbReference type="SUPFAM" id="SSF52151">
    <property type="entry name" value="FabD/lysophospholipase-like"/>
    <property type="match status" value="1"/>
</dbReference>
<dbReference type="OrthoDB" id="329835at2759"/>
<feature type="region of interest" description="C-terminal hotdog fold" evidence="7">
    <location>
        <begin position="1044"/>
        <end position="1186"/>
    </location>
</feature>
<proteinExistence type="predicted"/>
<evidence type="ECO:0000256" key="4">
    <source>
        <dbReference type="ARBA" id="ARBA00022857"/>
    </source>
</evidence>
<evidence type="ECO:0000256" key="3">
    <source>
        <dbReference type="ARBA" id="ARBA00022679"/>
    </source>
</evidence>
<feature type="region of interest" description="N-terminal hotdog fold" evidence="7">
    <location>
        <begin position="903"/>
        <end position="1034"/>
    </location>
</feature>
<dbReference type="InterPro" id="IPR036736">
    <property type="entry name" value="ACP-like_sf"/>
</dbReference>
<feature type="active site" description="Proton donor; for dehydratase activity" evidence="7">
    <location>
        <position position="1105"/>
    </location>
</feature>
<dbReference type="InterPro" id="IPR014030">
    <property type="entry name" value="Ketoacyl_synth_N"/>
</dbReference>
<dbReference type="GeneID" id="36584645"/>
<dbReference type="InterPro" id="IPR016036">
    <property type="entry name" value="Malonyl_transacylase_ACP-bd"/>
</dbReference>
<dbReference type="RefSeq" id="XP_024743643.1">
    <property type="nucleotide sequence ID" value="XM_024876566.1"/>
</dbReference>
<dbReference type="SUPFAM" id="SSF53901">
    <property type="entry name" value="Thiolase-like"/>
    <property type="match status" value="1"/>
</dbReference>
<dbReference type="InterPro" id="IPR014031">
    <property type="entry name" value="Ketoacyl_synth_C"/>
</dbReference>
<evidence type="ECO:0000256" key="6">
    <source>
        <dbReference type="ARBA" id="ARBA00023315"/>
    </source>
</evidence>
<evidence type="ECO:0000259" key="8">
    <source>
        <dbReference type="PROSITE" id="PS50075"/>
    </source>
</evidence>
<dbReference type="SUPFAM" id="SSF50129">
    <property type="entry name" value="GroES-like"/>
    <property type="match status" value="1"/>
</dbReference>
<dbReference type="Pfam" id="PF08240">
    <property type="entry name" value="ADH_N"/>
    <property type="match status" value="1"/>
</dbReference>
<evidence type="ECO:0000256" key="1">
    <source>
        <dbReference type="ARBA" id="ARBA00022450"/>
    </source>
</evidence>
<dbReference type="Pfam" id="PF08242">
    <property type="entry name" value="Methyltransf_12"/>
    <property type="match status" value="1"/>
</dbReference>
<dbReference type="Pfam" id="PF00109">
    <property type="entry name" value="ketoacyl-synt"/>
    <property type="match status" value="1"/>
</dbReference>
<dbReference type="SMART" id="SM00826">
    <property type="entry name" value="PKS_DH"/>
    <property type="match status" value="1"/>
</dbReference>
<dbReference type="InterPro" id="IPR049900">
    <property type="entry name" value="PKS_mFAS_DH"/>
</dbReference>
<dbReference type="SUPFAM" id="SSF53335">
    <property type="entry name" value="S-adenosyl-L-methionine-dependent methyltransferases"/>
    <property type="match status" value="1"/>
</dbReference>
<dbReference type="SMART" id="SM00827">
    <property type="entry name" value="PKS_AT"/>
    <property type="match status" value="1"/>
</dbReference>
<keyword evidence="12" id="KW-1185">Reference proteome</keyword>
<dbReference type="SUPFAM" id="SSF47336">
    <property type="entry name" value="ACP-like"/>
    <property type="match status" value="1"/>
</dbReference>
<dbReference type="InterPro" id="IPR001227">
    <property type="entry name" value="Ac_transferase_dom_sf"/>
</dbReference>
<dbReference type="InterPro" id="IPR020843">
    <property type="entry name" value="ER"/>
</dbReference>
<evidence type="ECO:0000313" key="11">
    <source>
        <dbReference type="EMBL" id="PMD66739.1"/>
    </source>
</evidence>
<dbReference type="Gene3D" id="1.10.1200.10">
    <property type="entry name" value="ACP-like"/>
    <property type="match status" value="1"/>
</dbReference>
<dbReference type="STRING" id="1095630.A0A2J6TUN5"/>
<evidence type="ECO:0000259" key="10">
    <source>
        <dbReference type="PROSITE" id="PS52019"/>
    </source>
</evidence>
<dbReference type="GO" id="GO:1901336">
    <property type="term" value="P:lactone biosynthetic process"/>
    <property type="evidence" value="ECO:0007669"/>
    <property type="project" value="UniProtKB-ARBA"/>
</dbReference>
<dbReference type="InterPro" id="IPR013968">
    <property type="entry name" value="PKS_KR"/>
</dbReference>
<dbReference type="SUPFAM" id="SSF55048">
    <property type="entry name" value="Probable ACP-binding domain of malonyl-CoA ACP transacylase"/>
    <property type="match status" value="1"/>
</dbReference>
<dbReference type="Gene3D" id="3.40.50.150">
    <property type="entry name" value="Vaccinia Virus protein VP39"/>
    <property type="match status" value="1"/>
</dbReference>
<dbReference type="PROSITE" id="PS00012">
    <property type="entry name" value="PHOSPHOPANTETHEINE"/>
    <property type="match status" value="1"/>
</dbReference>
<dbReference type="InterPro" id="IPR020806">
    <property type="entry name" value="PKS_PP-bd"/>
</dbReference>
<dbReference type="InterPro" id="IPR016039">
    <property type="entry name" value="Thiolase-like"/>
</dbReference>
<dbReference type="GO" id="GO:0031177">
    <property type="term" value="F:phosphopantetheine binding"/>
    <property type="evidence" value="ECO:0007669"/>
    <property type="project" value="InterPro"/>
</dbReference>
<dbReference type="GO" id="GO:0006633">
    <property type="term" value="P:fatty acid biosynthetic process"/>
    <property type="evidence" value="ECO:0007669"/>
    <property type="project" value="InterPro"/>
</dbReference>
<dbReference type="InterPro" id="IPR036291">
    <property type="entry name" value="NAD(P)-bd_dom_sf"/>
</dbReference>
<dbReference type="PROSITE" id="PS50075">
    <property type="entry name" value="CARRIER"/>
    <property type="match status" value="1"/>
</dbReference>
<dbReference type="PROSITE" id="PS52004">
    <property type="entry name" value="KS3_2"/>
    <property type="match status" value="1"/>
</dbReference>
<reference evidence="11 12" key="1">
    <citation type="submission" date="2016-04" db="EMBL/GenBank/DDBJ databases">
        <title>A degradative enzymes factory behind the ericoid mycorrhizal symbiosis.</title>
        <authorList>
            <consortium name="DOE Joint Genome Institute"/>
            <person name="Martino E."/>
            <person name="Morin E."/>
            <person name="Grelet G."/>
            <person name="Kuo A."/>
            <person name="Kohler A."/>
            <person name="Daghino S."/>
            <person name="Barry K."/>
            <person name="Choi C."/>
            <person name="Cichocki N."/>
            <person name="Clum A."/>
            <person name="Copeland A."/>
            <person name="Hainaut M."/>
            <person name="Haridas S."/>
            <person name="Labutti K."/>
            <person name="Lindquist E."/>
            <person name="Lipzen A."/>
            <person name="Khouja H.-R."/>
            <person name="Murat C."/>
            <person name="Ohm R."/>
            <person name="Olson A."/>
            <person name="Spatafora J."/>
            <person name="Veneault-Fourrey C."/>
            <person name="Henrissat B."/>
            <person name="Grigoriev I."/>
            <person name="Martin F."/>
            <person name="Perotto S."/>
        </authorList>
    </citation>
    <scope>NUCLEOTIDE SEQUENCE [LARGE SCALE GENOMIC DNA]</scope>
    <source>
        <strain evidence="11 12">E</strain>
    </source>
</reference>
<dbReference type="Pfam" id="PF14765">
    <property type="entry name" value="PS-DH"/>
    <property type="match status" value="1"/>
</dbReference>
<dbReference type="InterPro" id="IPR011032">
    <property type="entry name" value="GroES-like_sf"/>
</dbReference>
<dbReference type="SMART" id="SM00822">
    <property type="entry name" value="PKS_KR"/>
    <property type="match status" value="1"/>
</dbReference>
<keyword evidence="4" id="KW-0521">NADP</keyword>
<dbReference type="Gene3D" id="3.90.180.10">
    <property type="entry name" value="Medium-chain alcohol dehydrogenases, catalytic domain"/>
    <property type="match status" value="1"/>
</dbReference>
<organism evidence="11 12">
    <name type="scientific">Hyaloscypha bicolor E</name>
    <dbReference type="NCBI Taxonomy" id="1095630"/>
    <lineage>
        <taxon>Eukaryota</taxon>
        <taxon>Fungi</taxon>
        <taxon>Dikarya</taxon>
        <taxon>Ascomycota</taxon>
        <taxon>Pezizomycotina</taxon>
        <taxon>Leotiomycetes</taxon>
        <taxon>Helotiales</taxon>
        <taxon>Hyaloscyphaceae</taxon>
        <taxon>Hyaloscypha</taxon>
        <taxon>Hyaloscypha bicolor</taxon>
    </lineage>
</organism>
<dbReference type="Pfam" id="PF08659">
    <property type="entry name" value="KR"/>
    <property type="match status" value="1"/>
</dbReference>
<dbReference type="PANTHER" id="PTHR43775:SF46">
    <property type="entry name" value="FUMIGERMIN SYNTHASE"/>
    <property type="match status" value="1"/>
</dbReference>
<protein>
    <submittedName>
        <fullName evidence="11">KR domain-containing protein</fullName>
    </submittedName>
</protein>
<accession>A0A2J6TUN5</accession>
<dbReference type="InterPro" id="IPR009081">
    <property type="entry name" value="PP-bd_ACP"/>
</dbReference>
<dbReference type="InterPro" id="IPR050091">
    <property type="entry name" value="PKS_NRPS_Biosynth_Enz"/>
</dbReference>
<dbReference type="InterPro" id="IPR042104">
    <property type="entry name" value="PKS_dehydratase_sf"/>
</dbReference>
<evidence type="ECO:0000313" key="12">
    <source>
        <dbReference type="Proteomes" id="UP000235371"/>
    </source>
</evidence>
<dbReference type="SMART" id="SM00829">
    <property type="entry name" value="PKS_ER"/>
    <property type="match status" value="1"/>
</dbReference>
<dbReference type="InterPro" id="IPR006162">
    <property type="entry name" value="Ppantetheine_attach_site"/>
</dbReference>
<dbReference type="InterPro" id="IPR029063">
    <property type="entry name" value="SAM-dependent_MTases_sf"/>
</dbReference>
<dbReference type="SMART" id="SM00823">
    <property type="entry name" value="PKS_PP"/>
    <property type="match status" value="1"/>
</dbReference>
<evidence type="ECO:0000259" key="9">
    <source>
        <dbReference type="PROSITE" id="PS52004"/>
    </source>
</evidence>
<feature type="active site" description="Proton acceptor; for dehydratase activity" evidence="7">
    <location>
        <position position="935"/>
    </location>
</feature>
<dbReference type="SMART" id="SM00825">
    <property type="entry name" value="PKS_KS"/>
    <property type="match status" value="1"/>
</dbReference>
<dbReference type="Pfam" id="PF00698">
    <property type="entry name" value="Acyl_transf_1"/>
    <property type="match status" value="1"/>
</dbReference>
<evidence type="ECO:0000256" key="5">
    <source>
        <dbReference type="ARBA" id="ARBA00023268"/>
    </source>
</evidence>
<dbReference type="InterPro" id="IPR018201">
    <property type="entry name" value="Ketoacyl_synth_AS"/>
</dbReference>
<dbReference type="Gene3D" id="3.40.47.10">
    <property type="match status" value="1"/>
</dbReference>
<gene>
    <name evidence="11" type="ORF">K444DRAFT_551906</name>
</gene>
<keyword evidence="2" id="KW-0597">Phosphoprotein</keyword>
<dbReference type="Gene3D" id="3.10.129.110">
    <property type="entry name" value="Polyketide synthase dehydratase"/>
    <property type="match status" value="1"/>
</dbReference>
<dbReference type="EMBL" id="KZ613743">
    <property type="protein sequence ID" value="PMD66739.1"/>
    <property type="molecule type" value="Genomic_DNA"/>
</dbReference>
<dbReference type="FunFam" id="3.40.50.720:FF:000209">
    <property type="entry name" value="Polyketide synthase Pks12"/>
    <property type="match status" value="1"/>
</dbReference>
<dbReference type="InterPro" id="IPR020807">
    <property type="entry name" value="PKS_DH"/>
</dbReference>
<dbReference type="Proteomes" id="UP000235371">
    <property type="component" value="Unassembled WGS sequence"/>
</dbReference>
<evidence type="ECO:0000256" key="7">
    <source>
        <dbReference type="PROSITE-ProRule" id="PRU01363"/>
    </source>
</evidence>
<keyword evidence="1" id="KW-0596">Phosphopantetheine</keyword>
<dbReference type="GO" id="GO:0016491">
    <property type="term" value="F:oxidoreductase activity"/>
    <property type="evidence" value="ECO:0007669"/>
    <property type="project" value="InterPro"/>
</dbReference>
<dbReference type="Pfam" id="PF16197">
    <property type="entry name" value="KAsynt_C_assoc"/>
    <property type="match status" value="1"/>
</dbReference>
<dbReference type="PROSITE" id="PS00606">
    <property type="entry name" value="KS3_1"/>
    <property type="match status" value="1"/>
</dbReference>
<dbReference type="InterPro" id="IPR020841">
    <property type="entry name" value="PKS_Beta-ketoAc_synthase_dom"/>
</dbReference>
<dbReference type="Pfam" id="PF00550">
    <property type="entry name" value="PP-binding"/>
    <property type="match status" value="1"/>
</dbReference>
<dbReference type="InterPro" id="IPR049551">
    <property type="entry name" value="PKS_DH_C"/>
</dbReference>
<dbReference type="PROSITE" id="PS52019">
    <property type="entry name" value="PKS_MFAS_DH"/>
    <property type="match status" value="1"/>
</dbReference>
<feature type="domain" description="Ketosynthase family 3 (KS3)" evidence="9">
    <location>
        <begin position="24"/>
        <end position="441"/>
    </location>
</feature>
<dbReference type="PANTHER" id="PTHR43775">
    <property type="entry name" value="FATTY ACID SYNTHASE"/>
    <property type="match status" value="1"/>
</dbReference>
<dbReference type="Pfam" id="PF02801">
    <property type="entry name" value="Ketoacyl-synt_C"/>
    <property type="match status" value="1"/>
</dbReference>
<dbReference type="Pfam" id="PF21089">
    <property type="entry name" value="PKS_DH_N"/>
    <property type="match status" value="1"/>
</dbReference>
<dbReference type="InterPro" id="IPR014043">
    <property type="entry name" value="Acyl_transferase_dom"/>
</dbReference>
<dbReference type="InterPro" id="IPR057326">
    <property type="entry name" value="KR_dom"/>
</dbReference>
<dbReference type="GO" id="GO:0004312">
    <property type="term" value="F:fatty acid synthase activity"/>
    <property type="evidence" value="ECO:0007669"/>
    <property type="project" value="TreeGrafter"/>
</dbReference>
<dbReference type="Gene3D" id="3.40.366.10">
    <property type="entry name" value="Malonyl-Coenzyme A Acyl Carrier Protein, domain 2"/>
    <property type="match status" value="1"/>
</dbReference>
<dbReference type="InterPro" id="IPR049552">
    <property type="entry name" value="PKS_DH_N"/>
</dbReference>
<dbReference type="Gene3D" id="3.40.50.720">
    <property type="entry name" value="NAD(P)-binding Rossmann-like Domain"/>
    <property type="match status" value="2"/>
</dbReference>
<dbReference type="InterPro" id="IPR013154">
    <property type="entry name" value="ADH-like_N"/>
</dbReference>
<dbReference type="Pfam" id="PF13602">
    <property type="entry name" value="ADH_zinc_N_2"/>
    <property type="match status" value="1"/>
</dbReference>
<dbReference type="SUPFAM" id="SSF51735">
    <property type="entry name" value="NAD(P)-binding Rossmann-fold domains"/>
    <property type="match status" value="2"/>
</dbReference>
<dbReference type="InterPro" id="IPR032821">
    <property type="entry name" value="PKS_assoc"/>
</dbReference>
<keyword evidence="3" id="KW-0808">Transferase</keyword>
<sequence length="2481" mass="272809">MAFSQPSPTSTLDGIYTPNSVESHGQVAICGFGLRLPGGIKNGDELWDLLINAKDARGPIPASRYNTDGFDNSLGARDAIKVKHGYFLEGELSGLDTSFFTLTKNELENCDPQQRMLLEVTRECLEDAGEVNYRGQLIGCYVGTFGDDWLLMSAKDSHQSDGYSVTGHLDLMIANRVSYEYDFRGPSMAIKTGCSASLTALHEAVRAIQNGDATAAVVAGTSLIMTPSLTSAMTALELLSPEGSCKTFDAAANGFARAEAINAVYIKDLGAAIRDGNPIRAVIRGTATNSDGKGQSLVTPNGIAQEALIRKAYADCGLEPPDTAFVECHGTGTATGDPIETTAIGKVFGYSGVYIGSVKPNLGHSEGASGLTSLIKSVLALERKTIPPNIKFNTPNPKIPFSEYNMTVPVIPTSFPPDRSERISINSFGIGGTNVHVILDSFDVTASMANIATVAKPELLLFSANTKTSLNEQIRLHQEYIRSNSSIASDIAYTRSVHREHLPHRAFVIVDNRDFIETASVLKVPESIPAVTMVFAGQGVQYPEMGKELILSDPSFREDILKMDQILKGLRFPPEWNLMDELLKPLETSQIHKSSLSQPLCTALQVALYNKFVALGVVPMAVVGHSSGEIAAAYAAGYVSMEEAIIIAYYRGYITRYSLGGGMAVVGLGAQDVSEYLTQDVVLACDNSPNSSTISGEASKVGKVVDDIKQKIPDALVRTLKVGIAYHSHHMIPLGQGYQDLLEEELKNYGTSQEKPKAAFFSSVTCMLMDDSPLPPSYWVTNLVSPVRFSSAVSNLIAHKGAGIFLEIGSHSAFARPLRQICAANDQPYNYVPAMVRRKNCIISFLAAVGRLYQEGVQIDFSSLYPTGKALPGLPTYPWDHSTSYWNESRVSKAWRTRKYPHHCLLGSRLLEAADIEPQWRNVLHIEDESWLADHKIHDDIVFPFAGYVALAGEAVRQITHSNPGIGYRLRHVVAHTALLLSYSQPTELITSLRRCKLTDSDDTDWFEFSVMSCTGPTWVKHCDGRVALLNKVRPSSWLPETLPRSVGCARFYDEMTKTGFVYGAEFQGLANISSSTTEELATSEIINRNNKSRDVFTLHPATIDACLQLLIVAMAKGLMRNLIELSVPTVIEELEISSGSDIKHARAWNQFGDKELTCVECVAGKKMVLHASGIQLLPLEDNIVSERGDVYGAARLNWSPDFDFVDVSMLFSPPKSDRIETRLQEEMVLLFILETAEKVKALAPCQPHFTKFRDWLNSQADVAKTGTYELVEDSERYVKLTSEERQVMIDERVTPLMQMGRQAVTTGLKRIFDNAERLFTGEADTLEVLLEENILARIYDVIGFDYAPFIHCLAHTRPNLRILEVGAGTGGTTETILRSLTNSGGLPAYTTYTFSDVSAGFFPAAKERFAYASNLEFKVFDITKEPFEQGFKESSYDLILAANVIHATPFLRQTLSNLQPLLRSDGMLVMTEICSTSRGSSYIFGNFSGWWLGEADGRQDKPYVSASRWDEDLKASGFTGLDAIVYDDEGPYRQCAVIVSRKEKSIKITSKSRITILSADSEGEVARSLAEHYLARDWEVTICGLGDGLPQDQDIVSCLDLETNFFENITEQSFTAFQALLPSMGTNKILWLTNPSQIKCHNPRSAQTLGVTRTIRSELALQFYTLEININESQFGSLVDKVFNKIRAQEDRDKLDSDKEFVVDSGIICVGRYQPFSIMEEVRVKSNEGHKRATKTLEIGKSGMLESLTWKTKPIPETISNTHVEVEVRTVGINFRDVSIVTGLMSAGSSSSYNTLGMEVAGTVQRVGDEVAGLKVGDRVMAFTIDGGFSTTVILAEHHIIKVPDEMSYEEAATIQATFGTVVYALLDIGRLGKERKTVLIHSACGGVGLAAIQVCQMMGADIFATVGNEQKKEHLVNNYGIPRTHIFSSRDSSFYEGVMRETAGVGVDLVLNSLFGELLHESWRCVARNGAFLELGKRDLVGSGKLDMRHFLDNRSYCGVDMLYLVAERPLIVRDVLQRTLDFYRQGLLKPIQPITPFAAVDVKRAFRHLQTGEHIGKLIVNMPTDSSELESSLDIQPIGFDPDAAYLLVGGLGGLGRSLATWMIERGARNLVLLSRSAGISEESKAISEELESMGSSITMVRGSVDNIEDVKRAIETLSTPIKGVFHLAMIQRDSPFIDMKWEDWITANKPKVDGTWNLHQAFLGQSLDYFWLASSLVTVIDQPGQGNYKAANTFIEAFAQYRHSLGLPASVLSICAIDNVGFFTENAWAVRKTKSQGQCFLGEKEFLDCVEASLLNSWPQERFSSGSPAAIPSSGLTSPWEATGHITMGLKSELHLDDPKNLTNWRRDCRMGMYHNIPREEAKPSTADSTRLTQFLKLVAEGETGSILTDEASIDFLALETGQKINDFLLRPNAEVNVALTLSQIGLDSLTAIELRRWFRQAFGLQISVLEIMGSGSLRHLGGTVAGKLSEKHGRID</sequence>
<evidence type="ECO:0000256" key="2">
    <source>
        <dbReference type="ARBA" id="ARBA00022553"/>
    </source>
</evidence>
<dbReference type="InterPro" id="IPR013217">
    <property type="entry name" value="Methyltransf_12"/>
</dbReference>